<proteinExistence type="predicted"/>
<dbReference type="CDD" id="cd00093">
    <property type="entry name" value="HTH_XRE"/>
    <property type="match status" value="1"/>
</dbReference>
<evidence type="ECO:0000259" key="1">
    <source>
        <dbReference type="PROSITE" id="PS50943"/>
    </source>
</evidence>
<organism evidence="2 3">
    <name type="scientific">Priestia megaterium</name>
    <name type="common">Bacillus megaterium</name>
    <dbReference type="NCBI Taxonomy" id="1404"/>
    <lineage>
        <taxon>Bacteria</taxon>
        <taxon>Bacillati</taxon>
        <taxon>Bacillota</taxon>
        <taxon>Bacilli</taxon>
        <taxon>Bacillales</taxon>
        <taxon>Bacillaceae</taxon>
        <taxon>Priestia</taxon>
    </lineage>
</organism>
<dbReference type="AlphaFoldDB" id="A0AAX6BTA7"/>
<protein>
    <recommendedName>
        <fullName evidence="1">HTH cro/C1-type domain-containing protein</fullName>
    </recommendedName>
</protein>
<dbReference type="Gene3D" id="1.10.260.40">
    <property type="entry name" value="lambda repressor-like DNA-binding domains"/>
    <property type="match status" value="1"/>
</dbReference>
<evidence type="ECO:0000313" key="3">
    <source>
        <dbReference type="Proteomes" id="UP001165240"/>
    </source>
</evidence>
<accession>A0AAX6BTA7</accession>
<gene>
    <name evidence="2" type="ORF">ShirakiTB12_54270</name>
</gene>
<dbReference type="PROSITE" id="PS50943">
    <property type="entry name" value="HTH_CROC1"/>
    <property type="match status" value="1"/>
</dbReference>
<dbReference type="EMBL" id="BSYK01000005">
    <property type="protein sequence ID" value="GMG76958.1"/>
    <property type="molecule type" value="Genomic_DNA"/>
</dbReference>
<dbReference type="SMART" id="SM00530">
    <property type="entry name" value="HTH_XRE"/>
    <property type="match status" value="1"/>
</dbReference>
<comment type="caution">
    <text evidence="2">The sequence shown here is derived from an EMBL/GenBank/DDBJ whole genome shotgun (WGS) entry which is preliminary data.</text>
</comment>
<dbReference type="RefSeq" id="WP_310876684.1">
    <property type="nucleotide sequence ID" value="NZ_BSYK01000005.1"/>
</dbReference>
<dbReference type="InterPro" id="IPR001387">
    <property type="entry name" value="Cro/C1-type_HTH"/>
</dbReference>
<name>A0AAX6BTA7_PRIMG</name>
<dbReference type="GO" id="GO:0003677">
    <property type="term" value="F:DNA binding"/>
    <property type="evidence" value="ECO:0007669"/>
    <property type="project" value="InterPro"/>
</dbReference>
<feature type="domain" description="HTH cro/C1-type" evidence="1">
    <location>
        <begin position="8"/>
        <end position="61"/>
    </location>
</feature>
<evidence type="ECO:0000313" key="2">
    <source>
        <dbReference type="EMBL" id="GMG76958.1"/>
    </source>
</evidence>
<sequence>MKNVKPRLRKILKEKNLTQNQLAEMTGISQASISRFDKNAQHLDWHLVCIAEALEVSIEELFEIEE</sequence>
<dbReference type="Pfam" id="PF13443">
    <property type="entry name" value="HTH_26"/>
    <property type="match status" value="1"/>
</dbReference>
<reference evidence="2" key="1">
    <citation type="journal article" date="2024" name="Appl Microbiol">
        <title>Effect of kuratsuki Bacillus and Priestia on Taste of Sake.</title>
        <authorList>
            <person name="Kobayashi K."/>
            <person name="Nishida H."/>
        </authorList>
    </citation>
    <scope>NUCLEOTIDE SEQUENCE</scope>
    <source>
        <strain evidence="2">B-12</strain>
    </source>
</reference>
<dbReference type="SUPFAM" id="SSF47413">
    <property type="entry name" value="lambda repressor-like DNA-binding domains"/>
    <property type="match status" value="1"/>
</dbReference>
<dbReference type="InterPro" id="IPR010982">
    <property type="entry name" value="Lambda_DNA-bd_dom_sf"/>
</dbReference>
<dbReference type="Proteomes" id="UP001165240">
    <property type="component" value="Unassembled WGS sequence"/>
</dbReference>